<evidence type="ECO:0000259" key="1">
    <source>
        <dbReference type="Pfam" id="PF14266"/>
    </source>
</evidence>
<dbReference type="InterPro" id="IPR025647">
    <property type="entry name" value="YceG_bac"/>
</dbReference>
<dbReference type="EMBL" id="CACRUJ010000001">
    <property type="protein sequence ID" value="VYT68334.1"/>
    <property type="molecule type" value="Genomic_DNA"/>
</dbReference>
<gene>
    <name evidence="2" type="ORF">SSLFYP6_00173</name>
</gene>
<feature type="domain" description="Putative component of 'biosynthetic module'" evidence="1">
    <location>
        <begin position="279"/>
        <end position="493"/>
    </location>
</feature>
<name>A0A6N2YN47_STRSL</name>
<feature type="domain" description="Putative component of 'biosynthetic module'" evidence="1">
    <location>
        <begin position="12"/>
        <end position="225"/>
    </location>
</feature>
<dbReference type="Pfam" id="PF14266">
    <property type="entry name" value="YceG_bac"/>
    <property type="match status" value="2"/>
</dbReference>
<dbReference type="RefSeq" id="WP_156685127.1">
    <property type="nucleotide sequence ID" value="NZ_CACRUJ010000001.1"/>
</dbReference>
<organism evidence="2">
    <name type="scientific">Streptococcus salivarius</name>
    <dbReference type="NCBI Taxonomy" id="1304"/>
    <lineage>
        <taxon>Bacteria</taxon>
        <taxon>Bacillati</taxon>
        <taxon>Bacillota</taxon>
        <taxon>Bacilli</taxon>
        <taxon>Lactobacillales</taxon>
        <taxon>Streptococcaceae</taxon>
        <taxon>Streptococcus</taxon>
    </lineage>
</organism>
<evidence type="ECO:0000313" key="2">
    <source>
        <dbReference type="EMBL" id="VYT68334.1"/>
    </source>
</evidence>
<reference evidence="2" key="1">
    <citation type="submission" date="2019-11" db="EMBL/GenBank/DDBJ databases">
        <authorList>
            <person name="Feng L."/>
        </authorList>
    </citation>
    <scope>NUCLEOTIDE SEQUENCE</scope>
    <source>
        <strain evidence="2">SSalivariusLFYP6</strain>
    </source>
</reference>
<sequence>MSLSLQQIPFELWRRKSERKGIRPQFNPVFTSYIGVENQGKYNDVLATIYSKIQADPHHTIFFDGEILLDVDFDFINAIKNELANMDVTQLSKQDITLFENSDLNHVFLNAFEYVVNLAIRQEKFLNDSVKNNFICKLLLYAHLYIQNLDYSELDFHANHCFYYGDISRHDIYFLMLLFIMGFDVVYINPLRECEYWKEIDSDKLCRKHKNSQILPIQSFLQRASEGHIIEENRSITLELEEQIEKELFSNSGIYRPWQFRNGTTSPIFFNGTLIDLEQNWKVPAKLRQGFKTQGKTVYVPTFFFDIEGEYKNSDEYANLIKTCIEHPNSLFLSSTANFNLISPGVEESDKFQLTFCQLSNGKFDIEEIMKLPFYRYSSYNDETEKFILSKINETIDDHRFFKKPISSKEEILDFAMMILMLDKKIIRTIDSFDFTNDIPKLVIFLEEEEQISKRQAYLIAYLNKIGFDIVIFSPAGLSNLNSYIQSDYFNSIRLDKINYERRLSDLKYKQRKQNFFSKFFS</sequence>
<proteinExistence type="predicted"/>
<protein>
    <recommendedName>
        <fullName evidence="1">Putative component of 'biosynthetic module' domain-containing protein</fullName>
    </recommendedName>
</protein>
<dbReference type="AlphaFoldDB" id="A0A6N2YN47"/>
<accession>A0A6N2YN47</accession>